<sequence>MYSTETPEETIIRLYKDKKSQKQIKFLTHCGSERIKNAIEYYEKYGVIPSPKKIDRPTKATEEVLSNISLMTIENRLSSCFQISNTLLKDKNIIVSASSIQRYRHYLNFDYKPPKIKNF</sequence>
<dbReference type="EMBL" id="JAPFFF010000017">
    <property type="protein sequence ID" value="KAK8863621.1"/>
    <property type="molecule type" value="Genomic_DNA"/>
</dbReference>
<comment type="caution">
    <text evidence="1">The sequence shown here is derived from an EMBL/GenBank/DDBJ whole genome shotgun (WGS) entry which is preliminary data.</text>
</comment>
<organism evidence="1 2">
    <name type="scientific">Tritrichomonas musculus</name>
    <dbReference type="NCBI Taxonomy" id="1915356"/>
    <lineage>
        <taxon>Eukaryota</taxon>
        <taxon>Metamonada</taxon>
        <taxon>Parabasalia</taxon>
        <taxon>Tritrichomonadida</taxon>
        <taxon>Tritrichomonadidae</taxon>
        <taxon>Tritrichomonas</taxon>
    </lineage>
</organism>
<reference evidence="1 2" key="1">
    <citation type="submission" date="2024-04" db="EMBL/GenBank/DDBJ databases">
        <title>Tritrichomonas musculus Genome.</title>
        <authorList>
            <person name="Alves-Ferreira E."/>
            <person name="Grigg M."/>
            <person name="Lorenzi H."/>
            <person name="Galac M."/>
        </authorList>
    </citation>
    <scope>NUCLEOTIDE SEQUENCE [LARGE SCALE GENOMIC DNA]</scope>
    <source>
        <strain evidence="1 2">EAF2021</strain>
    </source>
</reference>
<accession>A0ABR2IJ32</accession>
<name>A0ABR2IJ32_9EUKA</name>
<protein>
    <submittedName>
        <fullName evidence="1">Uncharacterized protein</fullName>
    </submittedName>
</protein>
<keyword evidence="2" id="KW-1185">Reference proteome</keyword>
<gene>
    <name evidence="1" type="ORF">M9Y10_011309</name>
</gene>
<evidence type="ECO:0000313" key="2">
    <source>
        <dbReference type="Proteomes" id="UP001470230"/>
    </source>
</evidence>
<dbReference type="Proteomes" id="UP001470230">
    <property type="component" value="Unassembled WGS sequence"/>
</dbReference>
<proteinExistence type="predicted"/>
<evidence type="ECO:0000313" key="1">
    <source>
        <dbReference type="EMBL" id="KAK8863621.1"/>
    </source>
</evidence>